<protein>
    <recommendedName>
        <fullName evidence="3">HEPN domain-containing protein</fullName>
    </recommendedName>
</protein>
<name>A0A1S2VCG3_9BACT</name>
<comment type="caution">
    <text evidence="1">The sequence shown here is derived from an EMBL/GenBank/DDBJ whole genome shotgun (WGS) entry which is preliminary data.</text>
</comment>
<dbReference type="RefSeq" id="WP_071506763.1">
    <property type="nucleotide sequence ID" value="NZ_MORL01000051.1"/>
</dbReference>
<proteinExistence type="predicted"/>
<dbReference type="OrthoDB" id="1263966at2"/>
<evidence type="ECO:0000313" key="2">
    <source>
        <dbReference type="Proteomes" id="UP000181790"/>
    </source>
</evidence>
<reference evidence="1 2" key="1">
    <citation type="submission" date="2016-10" db="EMBL/GenBank/DDBJ databases">
        <title>Arsenicibacter rosenii gen. nov., sp. nov., an efficient arsenic-methylating bacterium isolated from an arsenic-contaminated paddy soil.</title>
        <authorList>
            <person name="Huang K."/>
        </authorList>
    </citation>
    <scope>NUCLEOTIDE SEQUENCE [LARGE SCALE GENOMIC DNA]</scope>
    <source>
        <strain evidence="1 2">SM-1</strain>
    </source>
</reference>
<dbReference type="Proteomes" id="UP000181790">
    <property type="component" value="Unassembled WGS sequence"/>
</dbReference>
<sequence>MEQILIIEMEQNVFFFHYLKALSKALENDNINYGYHVHGPDWFIDDDQLRNEIDLFEQTYSGKYKTFLEKVAIYFDAKSHYSKKIGSQDISEYKAYILFEMNEISKKLNDSGV</sequence>
<organism evidence="1 2">
    <name type="scientific">Arsenicibacter rosenii</name>
    <dbReference type="NCBI Taxonomy" id="1750698"/>
    <lineage>
        <taxon>Bacteria</taxon>
        <taxon>Pseudomonadati</taxon>
        <taxon>Bacteroidota</taxon>
        <taxon>Cytophagia</taxon>
        <taxon>Cytophagales</taxon>
        <taxon>Spirosomataceae</taxon>
        <taxon>Arsenicibacter</taxon>
    </lineage>
</organism>
<dbReference type="EMBL" id="MORL01000051">
    <property type="protein sequence ID" value="OIN55618.1"/>
    <property type="molecule type" value="Genomic_DNA"/>
</dbReference>
<accession>A0A1S2VCG3</accession>
<evidence type="ECO:0000313" key="1">
    <source>
        <dbReference type="EMBL" id="OIN55618.1"/>
    </source>
</evidence>
<gene>
    <name evidence="1" type="ORF">BLX24_29190</name>
</gene>
<keyword evidence="2" id="KW-1185">Reference proteome</keyword>
<evidence type="ECO:0008006" key="3">
    <source>
        <dbReference type="Google" id="ProtNLM"/>
    </source>
</evidence>
<dbReference type="AlphaFoldDB" id="A0A1S2VCG3"/>